<dbReference type="InterPro" id="IPR045518">
    <property type="entry name" value="2EXR"/>
</dbReference>
<dbReference type="OrthoDB" id="3473305at2759"/>
<sequence>MANQINKSEQQTTATSSDTVELVGSEAVIGKARKRTLPKDWSDEPSTQDLLRQLIRRFDKHEVAVRADIASLKTVIMEELVANVSNCIIRQEEQIDHLRRDVLDLTDGLSVQNTNIHTLRDSIHDGFAALRTSTTILQGDICALRRTLDDRLPNQISNAFPQFRSLPAEIRCMVWEWATTGRILEIHELEREEPLNRGRFREFEFIGNRYPPATAHVCRESRNVACRDGKLISLENHRFQVNNGQSNISTTYKKQWAWFNSYKDTLYLNTRCSTFHNGYVGLLKNVRHFILRPTIYEQLSELLEPGVCPHLTSIQLTFGLLEWPVRQDLEFEGSLWGDGSHHVAVQIMDGDTDEATRAYDNLRKLLSPRCGNEARTSLRRLFTASGGSGVDFDDYATRERPGRRLEKLLEMSERSMLSRVWMLSLVPEDRQGGVRLCEGWIYEE</sequence>
<dbReference type="AlphaFoldDB" id="A0A4Z0YI50"/>
<evidence type="ECO:0000313" key="3">
    <source>
        <dbReference type="EMBL" id="TGJ79668.1"/>
    </source>
</evidence>
<proteinExistence type="predicted"/>
<dbReference type="EMBL" id="SKBN01000271">
    <property type="protein sequence ID" value="TGJ79668.1"/>
    <property type="molecule type" value="Genomic_DNA"/>
</dbReference>
<reference evidence="3 4" key="1">
    <citation type="submission" date="2019-03" db="EMBL/GenBank/DDBJ databases">
        <title>Draft genome sequence of Xylaria hypoxylon DSM 108379, a ubiquitous saprotrophic-parasitic fungi on hardwood.</title>
        <authorList>
            <person name="Buettner E."/>
            <person name="Leonhardt S."/>
            <person name="Gebauer A.M."/>
            <person name="Liers C."/>
            <person name="Hofrichter M."/>
            <person name="Kellner H."/>
        </authorList>
    </citation>
    <scope>NUCLEOTIDE SEQUENCE [LARGE SCALE GENOMIC DNA]</scope>
    <source>
        <strain evidence="3 4">DSM 108379</strain>
    </source>
</reference>
<protein>
    <recommendedName>
        <fullName evidence="2">2EXR domain-containing protein</fullName>
    </recommendedName>
</protein>
<feature type="domain" description="2EXR" evidence="2">
    <location>
        <begin position="160"/>
        <end position="266"/>
    </location>
</feature>
<accession>A0A4Z0YI50</accession>
<organism evidence="3 4">
    <name type="scientific">Xylaria hypoxylon</name>
    <dbReference type="NCBI Taxonomy" id="37992"/>
    <lineage>
        <taxon>Eukaryota</taxon>
        <taxon>Fungi</taxon>
        <taxon>Dikarya</taxon>
        <taxon>Ascomycota</taxon>
        <taxon>Pezizomycotina</taxon>
        <taxon>Sordariomycetes</taxon>
        <taxon>Xylariomycetidae</taxon>
        <taxon>Xylariales</taxon>
        <taxon>Xylariaceae</taxon>
        <taxon>Xylaria</taxon>
    </lineage>
</organism>
<evidence type="ECO:0000256" key="1">
    <source>
        <dbReference type="SAM" id="MobiDB-lite"/>
    </source>
</evidence>
<keyword evidence="4" id="KW-1185">Reference proteome</keyword>
<dbReference type="Pfam" id="PF20150">
    <property type="entry name" value="2EXR"/>
    <property type="match status" value="1"/>
</dbReference>
<dbReference type="PANTHER" id="PTHR35910:SF6">
    <property type="entry name" value="2EXR DOMAIN-CONTAINING PROTEIN"/>
    <property type="match status" value="1"/>
</dbReference>
<feature type="compositionally biased region" description="Polar residues" evidence="1">
    <location>
        <begin position="1"/>
        <end position="19"/>
    </location>
</feature>
<gene>
    <name evidence="3" type="ORF">E0Z10_g9097</name>
</gene>
<dbReference type="PANTHER" id="PTHR35910">
    <property type="entry name" value="2EXR DOMAIN-CONTAINING PROTEIN"/>
    <property type="match status" value="1"/>
</dbReference>
<dbReference type="Proteomes" id="UP000297716">
    <property type="component" value="Unassembled WGS sequence"/>
</dbReference>
<name>A0A4Z0YI50_9PEZI</name>
<comment type="caution">
    <text evidence="3">The sequence shown here is derived from an EMBL/GenBank/DDBJ whole genome shotgun (WGS) entry which is preliminary data.</text>
</comment>
<feature type="region of interest" description="Disordered" evidence="1">
    <location>
        <begin position="1"/>
        <end position="21"/>
    </location>
</feature>
<evidence type="ECO:0000259" key="2">
    <source>
        <dbReference type="Pfam" id="PF20150"/>
    </source>
</evidence>
<evidence type="ECO:0000313" key="4">
    <source>
        <dbReference type="Proteomes" id="UP000297716"/>
    </source>
</evidence>